<protein>
    <recommendedName>
        <fullName evidence="6">Myb-like DNA-binding domain containing protein</fullName>
    </recommendedName>
</protein>
<evidence type="ECO:0000313" key="5">
    <source>
        <dbReference type="Proteomes" id="UP000179807"/>
    </source>
</evidence>
<dbReference type="GO" id="GO:0000978">
    <property type="term" value="F:RNA polymerase II cis-regulatory region sequence-specific DNA binding"/>
    <property type="evidence" value="ECO:0007669"/>
    <property type="project" value="TreeGrafter"/>
</dbReference>
<dbReference type="PROSITE" id="PS51294">
    <property type="entry name" value="HTH_MYB"/>
    <property type="match status" value="2"/>
</dbReference>
<feature type="domain" description="HTH myb-type" evidence="3">
    <location>
        <begin position="64"/>
        <end position="112"/>
    </location>
</feature>
<dbReference type="PANTHER" id="PTHR45614:SF253">
    <property type="entry name" value="CHROMOSOME UNDETERMINED SCAFFOLD_38, WHOLE GENOME SHOTGUN SEQUENCE"/>
    <property type="match status" value="1"/>
</dbReference>
<dbReference type="Proteomes" id="UP000179807">
    <property type="component" value="Unassembled WGS sequence"/>
</dbReference>
<evidence type="ECO:0000256" key="1">
    <source>
        <dbReference type="SAM" id="MobiDB-lite"/>
    </source>
</evidence>
<name>A0A1J4KVT9_9EUKA</name>
<comment type="caution">
    <text evidence="4">The sequence shown here is derived from an EMBL/GenBank/DDBJ whole genome shotgun (WGS) entry which is preliminary data.</text>
</comment>
<dbReference type="GO" id="GO:0005634">
    <property type="term" value="C:nucleus"/>
    <property type="evidence" value="ECO:0007669"/>
    <property type="project" value="TreeGrafter"/>
</dbReference>
<feature type="compositionally biased region" description="Low complexity" evidence="1">
    <location>
        <begin position="229"/>
        <end position="276"/>
    </location>
</feature>
<dbReference type="AlphaFoldDB" id="A0A1J4KVT9"/>
<dbReference type="GO" id="GO:0000981">
    <property type="term" value="F:DNA-binding transcription factor activity, RNA polymerase II-specific"/>
    <property type="evidence" value="ECO:0007669"/>
    <property type="project" value="TreeGrafter"/>
</dbReference>
<feature type="domain" description="HTH myb-type" evidence="3">
    <location>
        <begin position="6"/>
        <end position="61"/>
    </location>
</feature>
<dbReference type="InterPro" id="IPR017930">
    <property type="entry name" value="Myb_dom"/>
</dbReference>
<feature type="domain" description="Myb-like" evidence="2">
    <location>
        <begin position="6"/>
        <end position="57"/>
    </location>
</feature>
<dbReference type="VEuPathDB" id="TrichDB:TRFO_15931"/>
<dbReference type="EMBL" id="MLAK01000469">
    <property type="protein sequence ID" value="OHT13814.1"/>
    <property type="molecule type" value="Genomic_DNA"/>
</dbReference>
<dbReference type="PROSITE" id="PS50090">
    <property type="entry name" value="MYB_LIKE"/>
    <property type="match status" value="2"/>
</dbReference>
<sequence>MKSSNSHQKKRFAFTCDEDDKLRELVSKYGEDNWSTIASKMRKRSTRKCRDRWINYLSPLAVNGTWSPEEDRLLYEKVEMYGRKWKFLTQFFYGRTDINIKNHFNFLQKKAMKTGQLTQSLSKNILSQKPLNNASNIIHNMTQVITSTDENSHTSNSTTMINLHTTLNPTHNNSINHNVNNHINNHMNSSHNMDNNIEAISNSIQHHDINHSNAYNCQPIIQNYPPLHNNNNNNNLNKSYDINHMYNNNYNSTNSRNDAHYNQNNGGDNNKYQNNGVSPGGTEQNDEEKHETFDEKMFEEFINGLEYPTIGSNEFDQMIDFFYF</sequence>
<dbReference type="GeneID" id="94833371"/>
<reference evidence="4" key="1">
    <citation type="submission" date="2016-10" db="EMBL/GenBank/DDBJ databases">
        <authorList>
            <person name="Benchimol M."/>
            <person name="Almeida L.G."/>
            <person name="Vasconcelos A.T."/>
            <person name="Perreira-Neves A."/>
            <person name="Rosa I.A."/>
            <person name="Tasca T."/>
            <person name="Bogo M.R."/>
            <person name="de Souza W."/>
        </authorList>
    </citation>
    <scope>NUCLEOTIDE SEQUENCE [LARGE SCALE GENOMIC DNA]</scope>
    <source>
        <strain evidence="4">K</strain>
    </source>
</reference>
<evidence type="ECO:0000313" key="4">
    <source>
        <dbReference type="EMBL" id="OHT13814.1"/>
    </source>
</evidence>
<dbReference type="Gene3D" id="1.10.10.60">
    <property type="entry name" value="Homeodomain-like"/>
    <property type="match status" value="2"/>
</dbReference>
<dbReference type="PANTHER" id="PTHR45614">
    <property type="entry name" value="MYB PROTEIN-RELATED"/>
    <property type="match status" value="1"/>
</dbReference>
<dbReference type="InterPro" id="IPR050560">
    <property type="entry name" value="MYB_TF"/>
</dbReference>
<evidence type="ECO:0008006" key="6">
    <source>
        <dbReference type="Google" id="ProtNLM"/>
    </source>
</evidence>
<accession>A0A1J4KVT9</accession>
<dbReference type="CDD" id="cd00167">
    <property type="entry name" value="SANT"/>
    <property type="match status" value="2"/>
</dbReference>
<dbReference type="SMART" id="SM00717">
    <property type="entry name" value="SANT"/>
    <property type="match status" value="2"/>
</dbReference>
<evidence type="ECO:0000259" key="3">
    <source>
        <dbReference type="PROSITE" id="PS51294"/>
    </source>
</evidence>
<feature type="region of interest" description="Disordered" evidence="1">
    <location>
        <begin position="229"/>
        <end position="291"/>
    </location>
</feature>
<dbReference type="RefSeq" id="XP_068366950.1">
    <property type="nucleotide sequence ID" value="XM_068498667.1"/>
</dbReference>
<dbReference type="Pfam" id="PF13921">
    <property type="entry name" value="Myb_DNA-bind_6"/>
    <property type="match status" value="1"/>
</dbReference>
<dbReference type="InterPro" id="IPR009057">
    <property type="entry name" value="Homeodomain-like_sf"/>
</dbReference>
<evidence type="ECO:0000259" key="2">
    <source>
        <dbReference type="PROSITE" id="PS50090"/>
    </source>
</evidence>
<dbReference type="InterPro" id="IPR001005">
    <property type="entry name" value="SANT/Myb"/>
</dbReference>
<proteinExistence type="predicted"/>
<dbReference type="OrthoDB" id="515799at2759"/>
<feature type="domain" description="Myb-like" evidence="2">
    <location>
        <begin position="58"/>
        <end position="108"/>
    </location>
</feature>
<dbReference type="SUPFAM" id="SSF46689">
    <property type="entry name" value="Homeodomain-like"/>
    <property type="match status" value="1"/>
</dbReference>
<organism evidence="4 5">
    <name type="scientific">Tritrichomonas foetus</name>
    <dbReference type="NCBI Taxonomy" id="1144522"/>
    <lineage>
        <taxon>Eukaryota</taxon>
        <taxon>Metamonada</taxon>
        <taxon>Parabasalia</taxon>
        <taxon>Tritrichomonadida</taxon>
        <taxon>Tritrichomonadidae</taxon>
        <taxon>Tritrichomonas</taxon>
    </lineage>
</organism>
<keyword evidence="5" id="KW-1185">Reference proteome</keyword>
<gene>
    <name evidence="4" type="ORF">TRFO_15931</name>
</gene>